<dbReference type="SUPFAM" id="SSF53850">
    <property type="entry name" value="Periplasmic binding protein-like II"/>
    <property type="match status" value="1"/>
</dbReference>
<dbReference type="Gene3D" id="3.40.190.10">
    <property type="entry name" value="Periplasmic binding protein-like II"/>
    <property type="match status" value="2"/>
</dbReference>
<dbReference type="FunFam" id="1.10.10.10:FF:000001">
    <property type="entry name" value="LysR family transcriptional regulator"/>
    <property type="match status" value="1"/>
</dbReference>
<comment type="similarity">
    <text evidence="1">Belongs to the LysR transcriptional regulatory family.</text>
</comment>
<keyword evidence="4" id="KW-0804">Transcription</keyword>
<protein>
    <submittedName>
        <fullName evidence="6">LysR family transcriptional regulator</fullName>
    </submittedName>
</protein>
<accession>A0A6H9WAD2</accession>
<comment type="caution">
    <text evidence="6">The sequence shown here is derived from an EMBL/GenBank/DDBJ whole genome shotgun (WGS) entry which is preliminary data.</text>
</comment>
<dbReference type="PRINTS" id="PR00039">
    <property type="entry name" value="HTHLYSR"/>
</dbReference>
<gene>
    <name evidence="6" type="ORF">F8O04_13630</name>
</gene>
<evidence type="ECO:0000256" key="4">
    <source>
        <dbReference type="ARBA" id="ARBA00023163"/>
    </source>
</evidence>
<proteinExistence type="inferred from homology"/>
<dbReference type="Pfam" id="PF00126">
    <property type="entry name" value="HTH_1"/>
    <property type="match status" value="1"/>
</dbReference>
<evidence type="ECO:0000256" key="1">
    <source>
        <dbReference type="ARBA" id="ARBA00009437"/>
    </source>
</evidence>
<dbReference type="EMBL" id="WBJY01000004">
    <property type="protein sequence ID" value="KAB1646777.1"/>
    <property type="molecule type" value="Genomic_DNA"/>
</dbReference>
<evidence type="ECO:0000256" key="3">
    <source>
        <dbReference type="ARBA" id="ARBA00023125"/>
    </source>
</evidence>
<sequence>MPEPLDLVALRSLTEIAEAGSFTGAARSLGISQPAVSQHVRALETRFSTRLVHRDGRRMVFTTSGERVLAAARRLLSVHDEVVRALEPPETPPIVVGCIDHAVSSVLPGVLAELGRAAPARRVVVHVERAETLSEGLRDGWIDVAVVLGGDWSVPGDEAGRFELRWVTAAAGGSETGAGAGAETSVPLVVSREPCRIRNRALSLVAEAGIAGHIAAESSTLEGVVAAARTGLGVALLPMPHGTTNGFTERAGLPEAGSIPVRVVAGERTDPEIRAAALRGAINALGAGAAAPGDRVAPGAEPHR</sequence>
<reference evidence="6 7" key="1">
    <citation type="submission" date="2019-09" db="EMBL/GenBank/DDBJ databases">
        <title>Phylogeny of genus Pseudoclavibacter and closely related genus.</title>
        <authorList>
            <person name="Li Y."/>
        </authorList>
    </citation>
    <scope>NUCLEOTIDE SEQUENCE [LARGE SCALE GENOMIC DNA]</scope>
    <source>
        <strain evidence="6 7">EGI 60007</strain>
    </source>
</reference>
<dbReference type="GO" id="GO:0003677">
    <property type="term" value="F:DNA binding"/>
    <property type="evidence" value="ECO:0007669"/>
    <property type="project" value="UniProtKB-KW"/>
</dbReference>
<dbReference type="AlphaFoldDB" id="A0A6H9WAD2"/>
<dbReference type="OrthoDB" id="9789529at2"/>
<organism evidence="6 7">
    <name type="scientific">Pseudoclavibacter endophyticus</name>
    <dbReference type="NCBI Taxonomy" id="1778590"/>
    <lineage>
        <taxon>Bacteria</taxon>
        <taxon>Bacillati</taxon>
        <taxon>Actinomycetota</taxon>
        <taxon>Actinomycetes</taxon>
        <taxon>Micrococcales</taxon>
        <taxon>Microbacteriaceae</taxon>
        <taxon>Pseudoclavibacter</taxon>
    </lineage>
</organism>
<dbReference type="PROSITE" id="PS50931">
    <property type="entry name" value="HTH_LYSR"/>
    <property type="match status" value="1"/>
</dbReference>
<dbReference type="Pfam" id="PF03466">
    <property type="entry name" value="LysR_substrate"/>
    <property type="match status" value="1"/>
</dbReference>
<dbReference type="Proteomes" id="UP000431744">
    <property type="component" value="Unassembled WGS sequence"/>
</dbReference>
<dbReference type="InterPro" id="IPR036388">
    <property type="entry name" value="WH-like_DNA-bd_sf"/>
</dbReference>
<dbReference type="GO" id="GO:0003700">
    <property type="term" value="F:DNA-binding transcription factor activity"/>
    <property type="evidence" value="ECO:0007669"/>
    <property type="project" value="InterPro"/>
</dbReference>
<evidence type="ECO:0000259" key="5">
    <source>
        <dbReference type="PROSITE" id="PS50931"/>
    </source>
</evidence>
<evidence type="ECO:0000313" key="6">
    <source>
        <dbReference type="EMBL" id="KAB1646777.1"/>
    </source>
</evidence>
<keyword evidence="3" id="KW-0238">DNA-binding</keyword>
<dbReference type="SUPFAM" id="SSF46785">
    <property type="entry name" value="Winged helix' DNA-binding domain"/>
    <property type="match status" value="1"/>
</dbReference>
<keyword evidence="2" id="KW-0805">Transcription regulation</keyword>
<dbReference type="Gene3D" id="1.10.10.10">
    <property type="entry name" value="Winged helix-like DNA-binding domain superfamily/Winged helix DNA-binding domain"/>
    <property type="match status" value="1"/>
</dbReference>
<dbReference type="PANTHER" id="PTHR30579">
    <property type="entry name" value="TRANSCRIPTIONAL REGULATOR"/>
    <property type="match status" value="1"/>
</dbReference>
<dbReference type="InterPro" id="IPR036390">
    <property type="entry name" value="WH_DNA-bd_sf"/>
</dbReference>
<feature type="domain" description="HTH lysR-type" evidence="5">
    <location>
        <begin position="5"/>
        <end position="62"/>
    </location>
</feature>
<dbReference type="InterPro" id="IPR005119">
    <property type="entry name" value="LysR_subst-bd"/>
</dbReference>
<name>A0A6H9WAD2_9MICO</name>
<dbReference type="InterPro" id="IPR050176">
    <property type="entry name" value="LTTR"/>
</dbReference>
<keyword evidence="7" id="KW-1185">Reference proteome</keyword>
<dbReference type="InterPro" id="IPR000847">
    <property type="entry name" value="LysR_HTH_N"/>
</dbReference>
<evidence type="ECO:0000256" key="2">
    <source>
        <dbReference type="ARBA" id="ARBA00023015"/>
    </source>
</evidence>
<evidence type="ECO:0000313" key="7">
    <source>
        <dbReference type="Proteomes" id="UP000431744"/>
    </source>
</evidence>
<dbReference type="RefSeq" id="WP_158029943.1">
    <property type="nucleotide sequence ID" value="NZ_BMHG01000002.1"/>
</dbReference>
<dbReference type="PANTHER" id="PTHR30579:SF7">
    <property type="entry name" value="HTH-TYPE TRANSCRIPTIONAL REGULATOR LRHA-RELATED"/>
    <property type="match status" value="1"/>
</dbReference>